<evidence type="ECO:0000256" key="9">
    <source>
        <dbReference type="ARBA" id="ARBA00022842"/>
    </source>
</evidence>
<protein>
    <recommendedName>
        <fullName evidence="12 13">DNA primase</fullName>
        <ecNumber evidence="12">2.7.7.101</ecNumber>
    </recommendedName>
</protein>
<comment type="catalytic activity">
    <reaction evidence="12">
        <text>ssDNA + n NTP = ssDNA/pppN(pN)n-1 hybrid + (n-1) diphosphate.</text>
        <dbReference type="EC" id="2.7.7.101"/>
    </reaction>
</comment>
<dbReference type="AlphaFoldDB" id="A0A1F7UK60"/>
<dbReference type="InterPro" id="IPR013264">
    <property type="entry name" value="DNAG_N"/>
</dbReference>
<dbReference type="Pfam" id="PF01807">
    <property type="entry name" value="Zn_ribbon_DnaG"/>
    <property type="match status" value="1"/>
</dbReference>
<keyword evidence="8 12" id="KW-0862">Zinc</keyword>
<evidence type="ECO:0000256" key="8">
    <source>
        <dbReference type="ARBA" id="ARBA00022833"/>
    </source>
</evidence>
<keyword evidence="1 12" id="KW-0240">DNA-directed RNA polymerase</keyword>
<dbReference type="HAMAP" id="MF_00974">
    <property type="entry name" value="DNA_primase_DnaG"/>
    <property type="match status" value="1"/>
</dbReference>
<evidence type="ECO:0000256" key="4">
    <source>
        <dbReference type="ARBA" id="ARBA00022695"/>
    </source>
</evidence>
<dbReference type="Gene3D" id="3.40.1360.10">
    <property type="match status" value="1"/>
</dbReference>
<keyword evidence="11 12" id="KW-0804">Transcription</keyword>
<accession>A0A1F7UK60</accession>
<keyword evidence="5 12" id="KW-0235">DNA replication</keyword>
<name>A0A1F7UK60_9BACT</name>
<proteinExistence type="inferred from homology"/>
<comment type="caution">
    <text evidence="17">The sequence shown here is derived from an EMBL/GenBank/DDBJ whole genome shotgun (WGS) entry which is preliminary data.</text>
</comment>
<gene>
    <name evidence="12" type="primary">dnaG</name>
    <name evidence="17" type="ORF">A3E39_04320</name>
</gene>
<keyword evidence="3 12" id="KW-0808">Transferase</keyword>
<dbReference type="InterPro" id="IPR050219">
    <property type="entry name" value="DnaG_primase"/>
</dbReference>
<feature type="compositionally biased region" description="Polar residues" evidence="15">
    <location>
        <begin position="435"/>
        <end position="445"/>
    </location>
</feature>
<dbReference type="InterPro" id="IPR006171">
    <property type="entry name" value="TOPRIM_dom"/>
</dbReference>
<keyword evidence="6 12" id="KW-0479">Metal-binding</keyword>
<dbReference type="Proteomes" id="UP000176603">
    <property type="component" value="Unassembled WGS sequence"/>
</dbReference>
<evidence type="ECO:0000256" key="10">
    <source>
        <dbReference type="ARBA" id="ARBA00023125"/>
    </source>
</evidence>
<dbReference type="PIRSF" id="PIRSF002811">
    <property type="entry name" value="DnaG"/>
    <property type="match status" value="1"/>
</dbReference>
<dbReference type="GO" id="GO:0000428">
    <property type="term" value="C:DNA-directed RNA polymerase complex"/>
    <property type="evidence" value="ECO:0007669"/>
    <property type="project" value="UniProtKB-KW"/>
</dbReference>
<dbReference type="Pfam" id="PF10410">
    <property type="entry name" value="DnaB_bind"/>
    <property type="match status" value="1"/>
</dbReference>
<evidence type="ECO:0000256" key="3">
    <source>
        <dbReference type="ARBA" id="ARBA00022679"/>
    </source>
</evidence>
<dbReference type="InterPro" id="IPR037068">
    <property type="entry name" value="DNA_primase_core_N_sf"/>
</dbReference>
<evidence type="ECO:0000256" key="13">
    <source>
        <dbReference type="PIRNR" id="PIRNR002811"/>
    </source>
</evidence>
<comment type="similarity">
    <text evidence="12 13">Belongs to the DnaG primase family.</text>
</comment>
<evidence type="ECO:0000256" key="6">
    <source>
        <dbReference type="ARBA" id="ARBA00022723"/>
    </source>
</evidence>
<dbReference type="EC" id="2.7.7.101" evidence="12"/>
<evidence type="ECO:0000313" key="17">
    <source>
        <dbReference type="EMBL" id="OGL78114.1"/>
    </source>
</evidence>
<evidence type="ECO:0000256" key="1">
    <source>
        <dbReference type="ARBA" id="ARBA00022478"/>
    </source>
</evidence>
<dbReference type="InterPro" id="IPR034151">
    <property type="entry name" value="TOPRIM_DnaG_bac"/>
</dbReference>
<dbReference type="SUPFAM" id="SSF57783">
    <property type="entry name" value="Zinc beta-ribbon"/>
    <property type="match status" value="1"/>
</dbReference>
<dbReference type="PROSITE" id="PS50880">
    <property type="entry name" value="TOPRIM"/>
    <property type="match status" value="1"/>
</dbReference>
<reference evidence="17 18" key="1">
    <citation type="journal article" date="2016" name="Nat. Commun.">
        <title>Thousands of microbial genomes shed light on interconnected biogeochemical processes in an aquifer system.</title>
        <authorList>
            <person name="Anantharaman K."/>
            <person name="Brown C.T."/>
            <person name="Hug L.A."/>
            <person name="Sharon I."/>
            <person name="Castelle C.J."/>
            <person name="Probst A.J."/>
            <person name="Thomas B.C."/>
            <person name="Singh A."/>
            <person name="Wilkins M.J."/>
            <person name="Karaoz U."/>
            <person name="Brodie E.L."/>
            <person name="Williams K.H."/>
            <person name="Hubbard S.S."/>
            <person name="Banfield J.F."/>
        </authorList>
    </citation>
    <scope>NUCLEOTIDE SEQUENCE [LARGE SCALE GENOMIC DNA]</scope>
</reference>
<dbReference type="SMART" id="SM00400">
    <property type="entry name" value="ZnF_CHCC"/>
    <property type="match status" value="1"/>
</dbReference>
<feature type="domain" description="Toprim" evidence="16">
    <location>
        <begin position="253"/>
        <end position="334"/>
    </location>
</feature>
<evidence type="ECO:0000256" key="5">
    <source>
        <dbReference type="ARBA" id="ARBA00022705"/>
    </source>
</evidence>
<feature type="zinc finger region" description="CHC2-type" evidence="12 14">
    <location>
        <begin position="35"/>
        <end position="59"/>
    </location>
</feature>
<keyword evidence="7 12" id="KW-0863">Zinc-finger</keyword>
<dbReference type="GO" id="GO:0003677">
    <property type="term" value="F:DNA binding"/>
    <property type="evidence" value="ECO:0007669"/>
    <property type="project" value="UniProtKB-KW"/>
</dbReference>
<comment type="subunit">
    <text evidence="12">Monomer. Interacts with DnaB.</text>
</comment>
<dbReference type="EMBL" id="MGEH01000037">
    <property type="protein sequence ID" value="OGL78114.1"/>
    <property type="molecule type" value="Genomic_DNA"/>
</dbReference>
<dbReference type="CDD" id="cd03364">
    <property type="entry name" value="TOPRIM_DnaG_primases"/>
    <property type="match status" value="1"/>
</dbReference>
<evidence type="ECO:0000256" key="11">
    <source>
        <dbReference type="ARBA" id="ARBA00023163"/>
    </source>
</evidence>
<dbReference type="GO" id="GO:0005737">
    <property type="term" value="C:cytoplasm"/>
    <property type="evidence" value="ECO:0007669"/>
    <property type="project" value="TreeGrafter"/>
</dbReference>
<dbReference type="InterPro" id="IPR002694">
    <property type="entry name" value="Znf_CHC2"/>
</dbReference>
<keyword evidence="4 12" id="KW-0548">Nucleotidyltransferase</keyword>
<evidence type="ECO:0000313" key="18">
    <source>
        <dbReference type="Proteomes" id="UP000176603"/>
    </source>
</evidence>
<evidence type="ECO:0000259" key="16">
    <source>
        <dbReference type="PROSITE" id="PS50880"/>
    </source>
</evidence>
<dbReference type="InterPro" id="IPR006295">
    <property type="entry name" value="DNA_primase_DnaG"/>
</dbReference>
<evidence type="ECO:0000256" key="7">
    <source>
        <dbReference type="ARBA" id="ARBA00022771"/>
    </source>
</evidence>
<dbReference type="PANTHER" id="PTHR30313">
    <property type="entry name" value="DNA PRIMASE"/>
    <property type="match status" value="1"/>
</dbReference>
<evidence type="ECO:0000256" key="2">
    <source>
        <dbReference type="ARBA" id="ARBA00022515"/>
    </source>
</evidence>
<dbReference type="GO" id="GO:0006269">
    <property type="term" value="P:DNA replication, synthesis of primer"/>
    <property type="evidence" value="ECO:0007669"/>
    <property type="project" value="UniProtKB-UniRule"/>
</dbReference>
<evidence type="ECO:0000256" key="15">
    <source>
        <dbReference type="SAM" id="MobiDB-lite"/>
    </source>
</evidence>
<dbReference type="InterPro" id="IPR030846">
    <property type="entry name" value="DnaG_bac"/>
</dbReference>
<dbReference type="InterPro" id="IPR036977">
    <property type="entry name" value="DNA_primase_Znf_CHC2"/>
</dbReference>
<sequence>MDAAQEVKSKLDVADIVGEYLTLKPAGSGSFKALCPFHQEKTPSFYVNRPRQSWHCFGCDKGGDLISFVMAMEGTEFREALEHLATKAGIQLPTFDPQKSGERKRLLEVNDLASKFFRATLLASPDAEHARAYAAKRHIDDLTGDLFRIGYAPQSWDALTTALKSKGVTDEEMLKAGLVAKSDRGPGVYDRFRDRLMFSIQDVHGNVVGFTGRLLAADAKEAKYVNTPETVVYRKSAVLYGLDKAKGDIKRQDLAVVVEGNMDVVSSHRAGITNVICSSGTALTEEQLKLVSRFTKNLAIAFDADAAGGAATLRGLDLARSQDFNVKLITLPPEAGKDPDDAVTKDPDLWRRAIADATDVMDWVFRNAFKNRSLSNPEDKKRIAAGILPEIRRIADPIVRDHWVKKLASGLSVGEDALREALRKSGTGNREPGTVSKQARPTSGSPFPAPGSRFPDRVRDLSEQVLAILLKRPELRSTVEMDLTGMLPADLSTLYTDLESAYTLAEQKDLVDILVIRGDRDYQDQTPATLERELKNAISLLHEHVKTSARRQIEEDMRQAELMGDRDRILQLTQRFKELTS</sequence>
<comment type="domain">
    <text evidence="12">Contains an N-terminal zinc-binding domain, a central core domain that contains the primase activity, and a C-terminal DnaB-binding domain.</text>
</comment>
<dbReference type="Pfam" id="PF13155">
    <property type="entry name" value="Toprim_2"/>
    <property type="match status" value="1"/>
</dbReference>
<feature type="region of interest" description="Disordered" evidence="15">
    <location>
        <begin position="423"/>
        <end position="456"/>
    </location>
</feature>
<evidence type="ECO:0000256" key="12">
    <source>
        <dbReference type="HAMAP-Rule" id="MF_00974"/>
    </source>
</evidence>
<dbReference type="STRING" id="1802399.A3E39_04320"/>
<dbReference type="FunFam" id="3.90.580.10:FF:000001">
    <property type="entry name" value="DNA primase"/>
    <property type="match status" value="1"/>
</dbReference>
<dbReference type="InterPro" id="IPR019475">
    <property type="entry name" value="DNA_primase_DnaB-bd"/>
</dbReference>
<dbReference type="NCBIfam" id="TIGR01391">
    <property type="entry name" value="dnaG"/>
    <property type="match status" value="1"/>
</dbReference>
<evidence type="ECO:0000256" key="14">
    <source>
        <dbReference type="PIRSR" id="PIRSR002811-1"/>
    </source>
</evidence>
<dbReference type="GO" id="GO:0003899">
    <property type="term" value="F:DNA-directed RNA polymerase activity"/>
    <property type="evidence" value="ECO:0007669"/>
    <property type="project" value="UniProtKB-UniRule"/>
</dbReference>
<dbReference type="GO" id="GO:1990077">
    <property type="term" value="C:primosome complex"/>
    <property type="evidence" value="ECO:0007669"/>
    <property type="project" value="UniProtKB-KW"/>
</dbReference>
<dbReference type="Gene3D" id="3.90.580.10">
    <property type="entry name" value="Zinc finger, CHC2-type domain"/>
    <property type="match status" value="1"/>
</dbReference>
<keyword evidence="2 12" id="KW-0639">Primosome</keyword>
<dbReference type="SUPFAM" id="SSF56731">
    <property type="entry name" value="DNA primase core"/>
    <property type="match status" value="1"/>
</dbReference>
<organism evidence="17 18">
    <name type="scientific">Candidatus Uhrbacteria bacterium RIFCSPHIGHO2_12_FULL_60_25</name>
    <dbReference type="NCBI Taxonomy" id="1802399"/>
    <lineage>
        <taxon>Bacteria</taxon>
        <taxon>Candidatus Uhriibacteriota</taxon>
    </lineage>
</organism>
<dbReference type="SMART" id="SM00493">
    <property type="entry name" value="TOPRIM"/>
    <property type="match status" value="1"/>
</dbReference>
<dbReference type="Gene3D" id="3.90.980.10">
    <property type="entry name" value="DNA primase, catalytic core, N-terminal domain"/>
    <property type="match status" value="1"/>
</dbReference>
<comment type="function">
    <text evidence="12 13">RNA polymerase that catalyzes the synthesis of short RNA molecules used as primers for DNA polymerase during DNA replication.</text>
</comment>
<comment type="cofactor">
    <cofactor evidence="12 13 14">
        <name>Zn(2+)</name>
        <dbReference type="ChEBI" id="CHEBI:29105"/>
    </cofactor>
    <text evidence="12 13 14">Binds 1 zinc ion per monomer.</text>
</comment>
<dbReference type="GO" id="GO:0008270">
    <property type="term" value="F:zinc ion binding"/>
    <property type="evidence" value="ECO:0007669"/>
    <property type="project" value="UniProtKB-UniRule"/>
</dbReference>
<keyword evidence="9" id="KW-0460">Magnesium</keyword>
<dbReference type="Pfam" id="PF08275">
    <property type="entry name" value="DNAG_N"/>
    <property type="match status" value="1"/>
</dbReference>
<keyword evidence="10 12" id="KW-0238">DNA-binding</keyword>
<dbReference type="PANTHER" id="PTHR30313:SF2">
    <property type="entry name" value="DNA PRIMASE"/>
    <property type="match status" value="1"/>
</dbReference>